<evidence type="ECO:0000256" key="1">
    <source>
        <dbReference type="SAM" id="Phobius"/>
    </source>
</evidence>
<proteinExistence type="predicted"/>
<organism evidence="2 3">
    <name type="scientific">Methanocella arvoryzae (strain DSM 22066 / NBRC 105507 / MRE50)</name>
    <dbReference type="NCBI Taxonomy" id="351160"/>
    <lineage>
        <taxon>Archaea</taxon>
        <taxon>Methanobacteriati</taxon>
        <taxon>Methanobacteriota</taxon>
        <taxon>Stenosarchaea group</taxon>
        <taxon>Methanomicrobia</taxon>
        <taxon>Methanocellales</taxon>
        <taxon>Methanocellaceae</taxon>
        <taxon>Methanocella</taxon>
    </lineage>
</organism>
<protein>
    <submittedName>
        <fullName evidence="2">Uncharacterized protein</fullName>
    </submittedName>
</protein>
<keyword evidence="1" id="KW-1133">Transmembrane helix</keyword>
<gene>
    <name evidence="2" type="ORF">RCIX2593</name>
</gene>
<dbReference type="eggNOG" id="arCOG03622">
    <property type="taxonomic scope" value="Archaea"/>
</dbReference>
<evidence type="ECO:0000313" key="3">
    <source>
        <dbReference type="Proteomes" id="UP000000663"/>
    </source>
</evidence>
<dbReference type="KEGG" id="rci:RCIX2593"/>
<keyword evidence="1" id="KW-0472">Membrane</keyword>
<feature type="transmembrane region" description="Helical" evidence="1">
    <location>
        <begin position="20"/>
        <end position="48"/>
    </location>
</feature>
<dbReference type="AlphaFoldDB" id="Q0W1U8"/>
<dbReference type="Gene3D" id="2.60.120.380">
    <property type="match status" value="1"/>
</dbReference>
<dbReference type="EMBL" id="AM114193">
    <property type="protein sequence ID" value="CAJ37645.1"/>
    <property type="molecule type" value="Genomic_DNA"/>
</dbReference>
<reference evidence="2 3" key="1">
    <citation type="journal article" date="2006" name="Science">
        <title>Genome of rice cluster I archaea -- the key methane producers in the rice rhizosphere.</title>
        <authorList>
            <person name="Erkel C."/>
            <person name="Kube M."/>
            <person name="Reinhardt R."/>
            <person name="Liesack W."/>
        </authorList>
    </citation>
    <scope>NUCLEOTIDE SEQUENCE [LARGE SCALE GENOMIC DNA]</scope>
    <source>
        <strain evidence="3">DSM 22066 / NBRC 105507 / MRE50</strain>
    </source>
</reference>
<dbReference type="Proteomes" id="UP000000663">
    <property type="component" value="Chromosome"/>
</dbReference>
<keyword evidence="1" id="KW-0812">Transmembrane</keyword>
<sequence length="228" mass="24959">MRSQDCSMVLWGGITCFSAYRVVVAAALFVVALILLLSTLTMLATVLVSAHKPVFEGVDTSGYSDAVQIPDPEVSWAIYGYIDSTGDADYYYFDIDAPVDVYTELLVPKKSVYDDFYPSYAIVGPKLPDSPGLPFEVPGSCGAVVVDSPPGDRETFYEPFTGINYYRGFRKHTLLSEPGRYYVVVYDRSHASGDYVLAVGEKESFGLRDIPGVVADVLKIRSGSIDHS</sequence>
<evidence type="ECO:0000313" key="2">
    <source>
        <dbReference type="EMBL" id="CAJ37645.1"/>
    </source>
</evidence>
<keyword evidence="3" id="KW-1185">Reference proteome</keyword>
<name>Q0W1U8_METAR</name>
<dbReference type="STRING" id="351160.RCIX2593"/>
<accession>Q0W1U8</accession>